<dbReference type="EMBL" id="JH000601">
    <property type="protein sequence ID" value="EGW04926.1"/>
    <property type="molecule type" value="Genomic_DNA"/>
</dbReference>
<dbReference type="Proteomes" id="UP000001075">
    <property type="component" value="Unassembled WGS sequence"/>
</dbReference>
<dbReference type="AlphaFoldDB" id="G3HQ87"/>
<evidence type="ECO:0000313" key="2">
    <source>
        <dbReference type="Proteomes" id="UP000001075"/>
    </source>
</evidence>
<dbReference type="InParanoid" id="G3HQ87"/>
<reference evidence="2" key="1">
    <citation type="journal article" date="2011" name="Nat. Biotechnol.">
        <title>The genomic sequence of the Chinese hamster ovary (CHO)-K1 cell line.</title>
        <authorList>
            <person name="Xu X."/>
            <person name="Nagarajan H."/>
            <person name="Lewis N.E."/>
            <person name="Pan S."/>
            <person name="Cai Z."/>
            <person name="Liu X."/>
            <person name="Chen W."/>
            <person name="Xie M."/>
            <person name="Wang W."/>
            <person name="Hammond S."/>
            <person name="Andersen M.R."/>
            <person name="Neff N."/>
            <person name="Passarelli B."/>
            <person name="Koh W."/>
            <person name="Fan H.C."/>
            <person name="Wang J."/>
            <person name="Gui Y."/>
            <person name="Lee K.H."/>
            <person name="Betenbaugh M.J."/>
            <person name="Quake S.R."/>
            <person name="Famili I."/>
            <person name="Palsson B.O."/>
            <person name="Wang J."/>
        </authorList>
    </citation>
    <scope>NUCLEOTIDE SEQUENCE [LARGE SCALE GENOMIC DNA]</scope>
    <source>
        <strain evidence="2">CHO K1 cell line</strain>
    </source>
</reference>
<organism evidence="1 2">
    <name type="scientific">Cricetulus griseus</name>
    <name type="common">Chinese hamster</name>
    <name type="synonym">Cricetulus barabensis griseus</name>
    <dbReference type="NCBI Taxonomy" id="10029"/>
    <lineage>
        <taxon>Eukaryota</taxon>
        <taxon>Metazoa</taxon>
        <taxon>Chordata</taxon>
        <taxon>Craniata</taxon>
        <taxon>Vertebrata</taxon>
        <taxon>Euteleostomi</taxon>
        <taxon>Mammalia</taxon>
        <taxon>Eutheria</taxon>
        <taxon>Euarchontoglires</taxon>
        <taxon>Glires</taxon>
        <taxon>Rodentia</taxon>
        <taxon>Myomorpha</taxon>
        <taxon>Muroidea</taxon>
        <taxon>Cricetidae</taxon>
        <taxon>Cricetinae</taxon>
        <taxon>Cricetulus</taxon>
    </lineage>
</organism>
<gene>
    <name evidence="1" type="ORF">I79_012982</name>
</gene>
<sequence length="78" mass="8879">MPMFTQGPAPRLLQYCSGQNCLRDTCKAVTQVRAASLGFSCSLRGYFRHCFYRPGFCVTEGPGCWTHSSREHFDMKSY</sequence>
<evidence type="ECO:0000313" key="1">
    <source>
        <dbReference type="EMBL" id="EGW04926.1"/>
    </source>
</evidence>
<protein>
    <submittedName>
        <fullName evidence="1">Uncharacterized protein</fullName>
    </submittedName>
</protein>
<name>G3HQ87_CRIGR</name>
<accession>G3HQ87</accession>
<proteinExistence type="predicted"/>